<protein>
    <recommendedName>
        <fullName evidence="1">Dihydroneopterin aldolase</fullName>
        <shortName evidence="1">DHNA</shortName>
        <ecNumber evidence="1">4.1.2.25</ecNumber>
    </recommendedName>
    <alternativeName>
        <fullName evidence="1">7,8-dihydroneopterin aldolase</fullName>
    </alternativeName>
</protein>
<evidence type="ECO:0000313" key="4">
    <source>
        <dbReference type="Proteomes" id="UP000005270"/>
    </source>
</evidence>
<dbReference type="Proteomes" id="UP000005270">
    <property type="component" value="Chromosome"/>
</dbReference>
<dbReference type="Pfam" id="PF04038">
    <property type="entry name" value="DHNA"/>
    <property type="match status" value="1"/>
</dbReference>
<dbReference type="AlphaFoldDB" id="I3TES3"/>
<dbReference type="RefSeq" id="WP_014737511.1">
    <property type="nucleotide sequence ID" value="NC_017954.1"/>
</dbReference>
<dbReference type="InterPro" id="IPR036839">
    <property type="entry name" value="MptD_sf"/>
</dbReference>
<dbReference type="InterPro" id="IPR007181">
    <property type="entry name" value="MtpD_C"/>
</dbReference>
<dbReference type="GeneID" id="13013154"/>
<sequence length="127" mass="14900">MTDRAAKYFTTKATERDRAVFEAGLALGMVVHQFTGIPLRSNEDAEMLERLIERSILSQPYRTRAKVAIKRRFDHKPEDPYDYSTLKTSDLDVLVEVRYGRFVVRARLRRVEELDFNLAYIEDIEEV</sequence>
<dbReference type="EMBL" id="CP003531">
    <property type="protein sequence ID" value="AFK51261.1"/>
    <property type="molecule type" value="Genomic_DNA"/>
</dbReference>
<dbReference type="GO" id="GO:0004150">
    <property type="term" value="F:dihydroneopterin aldolase activity"/>
    <property type="evidence" value="ECO:0007669"/>
    <property type="project" value="UniProtKB-UniRule"/>
</dbReference>
<comment type="caution">
    <text evidence="1">Lacks conserved residue(s) required for the propagation of feature annotation.</text>
</comment>
<name>I3TES3_THEC1</name>
<dbReference type="eggNOG" id="arCOG04705">
    <property type="taxonomic scope" value="Archaea"/>
</dbReference>
<evidence type="ECO:0000256" key="1">
    <source>
        <dbReference type="HAMAP-Rule" id="MF_02130"/>
    </source>
</evidence>
<comment type="catalytic activity">
    <reaction evidence="1">
        <text>7,8-dihydroneopterin = 6-hydroxymethyl-7,8-dihydropterin + glycolaldehyde</text>
        <dbReference type="Rhea" id="RHEA:10540"/>
        <dbReference type="ChEBI" id="CHEBI:17001"/>
        <dbReference type="ChEBI" id="CHEBI:17071"/>
        <dbReference type="ChEBI" id="CHEBI:44841"/>
        <dbReference type="EC" id="4.1.2.25"/>
    </reaction>
</comment>
<feature type="domain" description="Dihydroneopterin aldolase MtpD C-terminal" evidence="2">
    <location>
        <begin position="14"/>
        <end position="122"/>
    </location>
</feature>
<dbReference type="InParanoid" id="I3TES3"/>
<dbReference type="KEGG" id="thg:TCELL_0837"/>
<evidence type="ECO:0000259" key="2">
    <source>
        <dbReference type="Pfam" id="PF04038"/>
    </source>
</evidence>
<accession>I3TES3</accession>
<gene>
    <name evidence="1" type="primary">mptD</name>
    <name evidence="3" type="ordered locus">TCELL_0837</name>
</gene>
<proteinExistence type="inferred from homology"/>
<dbReference type="STRING" id="1184251.TCELL_0837"/>
<reference evidence="3 4" key="1">
    <citation type="journal article" date="2012" name="J. Bacteriol.">
        <title>Complete genome sequence of the hyperthermophilic cellulolytic Crenarchaeon 'Thermogladius cellulolyticus' 1633.</title>
        <authorList>
            <person name="Mardanov A.V."/>
            <person name="Kochetkova T.V."/>
            <person name="Beletsky A.V."/>
            <person name="Bonch-Osmolovskaya E.A."/>
            <person name="Ravin N.V."/>
            <person name="Skryabin K.G."/>
        </authorList>
    </citation>
    <scope>NUCLEOTIDE SEQUENCE [LARGE SCALE GENOMIC DNA]</scope>
    <source>
        <strain evidence="4">DSM 22663 / VKM B-2946 / 1633</strain>
    </source>
</reference>
<dbReference type="SUPFAM" id="SSF143560">
    <property type="entry name" value="MK0786-like"/>
    <property type="match status" value="1"/>
</dbReference>
<feature type="binding site" evidence="1">
    <location>
        <position position="22"/>
    </location>
    <ligand>
        <name>substrate</name>
    </ligand>
</feature>
<dbReference type="OrthoDB" id="132689at2157"/>
<comment type="subunit">
    <text evidence="1">Homotetramer.</text>
</comment>
<dbReference type="EC" id="4.1.2.25" evidence="1"/>
<evidence type="ECO:0000313" key="3">
    <source>
        <dbReference type="EMBL" id="AFK51261.1"/>
    </source>
</evidence>
<keyword evidence="4" id="KW-1185">Reference proteome</keyword>
<dbReference type="Gene3D" id="3.30.1300.20">
    <property type="entry name" value="7,8-dihydroneopterin aldolase (MptD)"/>
    <property type="match status" value="1"/>
</dbReference>
<comment type="similarity">
    <text evidence="1">Belongs to the archaeal dihydroneopterin aldolase family.</text>
</comment>
<dbReference type="InterPro" id="IPR027508">
    <property type="entry name" value="DHN_aldolase_MptD"/>
</dbReference>
<dbReference type="HAMAP" id="MF_02130">
    <property type="entry name" value="DHNA_arch"/>
    <property type="match status" value="1"/>
</dbReference>
<organism evidence="3 4">
    <name type="scientific">Thermogladius calderae (strain DSM 22663 / VKM B-2946 / 1633)</name>
    <dbReference type="NCBI Taxonomy" id="1184251"/>
    <lineage>
        <taxon>Archaea</taxon>
        <taxon>Thermoproteota</taxon>
        <taxon>Thermoprotei</taxon>
        <taxon>Desulfurococcales</taxon>
        <taxon>Desulfurococcaceae</taxon>
        <taxon>Thermogladius</taxon>
    </lineage>
</organism>
<dbReference type="HOGENOM" id="CLU_149105_1_0_2"/>
<comment type="function">
    <text evidence="1">Catalyzes the conversion of 7,8-dihydroneopterin (H2Neo) to 6-hydroxymethyl-7,8-dihydropterin (6-HMD).</text>
</comment>
<keyword evidence="1" id="KW-0456">Lyase</keyword>